<dbReference type="PATRIC" id="fig|45071.7.peg.2447"/>
<dbReference type="GO" id="GO:0009851">
    <property type="term" value="P:auxin biosynthetic process"/>
    <property type="evidence" value="ECO:0007669"/>
    <property type="project" value="UniProtKB-KW"/>
</dbReference>
<dbReference type="SUPFAM" id="SSF54373">
    <property type="entry name" value="FAD-linked reductases, C-terminal domain"/>
    <property type="match status" value="1"/>
</dbReference>
<keyword evidence="6" id="KW-0560">Oxidoreductase</keyword>
<name>A0A1E5JQK4_9GAMM</name>
<dbReference type="Pfam" id="PF01593">
    <property type="entry name" value="Amino_oxidase"/>
    <property type="match status" value="1"/>
</dbReference>
<comment type="catalytic activity">
    <reaction evidence="8">
        <text>L-tryptophan + O2 = indole-3-acetamide + CO2 + H2O</text>
        <dbReference type="Rhea" id="RHEA:16165"/>
        <dbReference type="ChEBI" id="CHEBI:15377"/>
        <dbReference type="ChEBI" id="CHEBI:15379"/>
        <dbReference type="ChEBI" id="CHEBI:16031"/>
        <dbReference type="ChEBI" id="CHEBI:16526"/>
        <dbReference type="ChEBI" id="CHEBI:57912"/>
        <dbReference type="EC" id="1.13.12.3"/>
    </reaction>
</comment>
<comment type="cofactor">
    <cofactor evidence="1">
        <name>FAD</name>
        <dbReference type="ChEBI" id="CHEBI:57692"/>
    </cofactor>
</comment>
<dbReference type="EC" id="1.13.12.3" evidence="4"/>
<evidence type="ECO:0000256" key="4">
    <source>
        <dbReference type="ARBA" id="ARBA00012535"/>
    </source>
</evidence>
<evidence type="ECO:0000256" key="6">
    <source>
        <dbReference type="ARBA" id="ARBA00023002"/>
    </source>
</evidence>
<feature type="binding site" evidence="9">
    <location>
        <position position="77"/>
    </location>
    <ligand>
        <name>FAD</name>
        <dbReference type="ChEBI" id="CHEBI:57692"/>
    </ligand>
</feature>
<dbReference type="Gene3D" id="3.90.660.10">
    <property type="match status" value="1"/>
</dbReference>
<reference evidence="11 12" key="1">
    <citation type="submission" date="2016-02" db="EMBL/GenBank/DDBJ databases">
        <title>Secondary metabolites in Legionella.</title>
        <authorList>
            <person name="Tobias N.J."/>
            <person name="Bode H.B."/>
        </authorList>
    </citation>
    <scope>NUCLEOTIDE SEQUENCE [LARGE SCALE GENOMIC DNA]</scope>
    <source>
        <strain evidence="11 12">DSM 19216</strain>
    </source>
</reference>
<dbReference type="SUPFAM" id="SSF51905">
    <property type="entry name" value="FAD/NAD(P)-binding domain"/>
    <property type="match status" value="1"/>
</dbReference>
<dbReference type="PANTHER" id="PTHR10742">
    <property type="entry name" value="FLAVIN MONOAMINE OXIDASE"/>
    <property type="match status" value="1"/>
</dbReference>
<dbReference type="PRINTS" id="PR00757">
    <property type="entry name" value="AMINEOXDASEF"/>
</dbReference>
<evidence type="ECO:0000313" key="11">
    <source>
        <dbReference type="EMBL" id="OEH46822.1"/>
    </source>
</evidence>
<sequence length="515" mass="58474">MSVNLGYLFLSIAREVIWSICMNKQTKLKSYNELLTKITHLYLIKKQFICAASLLLVAPCSWAKHSYDTIIIGAGVSGLTAAKQLHQAHQDVLVIEAKERLGGRVYTDYNWGFAIDLGATWIHGIEHNPLIPLLNQQTIVLNSYNNSKPTEMLKDFALFNSDGKPVSENSLKLFSSLAHEFIRYSKTQNIMLSFAQNFTVFAQEKKLDAEQRALLHYALDNIYTYEFADNLTQLSRNVYSAYESSTSSGKNAFIPAGYFQLFQQFSQNIPIHLNQIVQQIDYTSDDVHVITQSHTYDAKHVIITVPLGVLKANKIIFHPSLPEEKRNAIAELKMGNYEKLYLLFDKVFWDKDKEWIGILPKNGEEAFNIFNYYKYTKKPVLIVFTAGKLARDMEKRGHLKEWAMHHLRTIYGVNIPEPIKAKQSHWTNDPFTMGSYSYLPINVDKNIVALLAKPVAEKLYFAGEATSTSDPSTVHGAYLSGLRAAHEILTKNHFYIQHNKEVSSSSSLVKRASSG</sequence>
<feature type="domain" description="Amine oxidase" evidence="10">
    <location>
        <begin position="76"/>
        <end position="489"/>
    </location>
</feature>
<dbReference type="GO" id="GO:0050361">
    <property type="term" value="F:tryptophan 2-monooxygenase activity"/>
    <property type="evidence" value="ECO:0007669"/>
    <property type="project" value="UniProtKB-EC"/>
</dbReference>
<organism evidence="11 12">
    <name type="scientific">Legionella parisiensis</name>
    <dbReference type="NCBI Taxonomy" id="45071"/>
    <lineage>
        <taxon>Bacteria</taxon>
        <taxon>Pseudomonadati</taxon>
        <taxon>Pseudomonadota</taxon>
        <taxon>Gammaproteobacteria</taxon>
        <taxon>Legionellales</taxon>
        <taxon>Legionellaceae</taxon>
        <taxon>Legionella</taxon>
    </lineage>
</organism>
<feature type="binding site" evidence="9">
    <location>
        <position position="384"/>
    </location>
    <ligand>
        <name>substrate</name>
    </ligand>
</feature>
<evidence type="ECO:0000313" key="12">
    <source>
        <dbReference type="Proteomes" id="UP000095229"/>
    </source>
</evidence>
<evidence type="ECO:0000256" key="5">
    <source>
        <dbReference type="ARBA" id="ARBA00017871"/>
    </source>
</evidence>
<feature type="binding site" evidence="9">
    <location>
        <position position="277"/>
    </location>
    <ligand>
        <name>FAD</name>
        <dbReference type="ChEBI" id="CHEBI:57692"/>
    </ligand>
</feature>
<evidence type="ECO:0000256" key="9">
    <source>
        <dbReference type="PIRSR" id="PIRSR601613-1"/>
    </source>
</evidence>
<evidence type="ECO:0000256" key="2">
    <source>
        <dbReference type="ARBA" id="ARBA00004814"/>
    </source>
</evidence>
<dbReference type="InterPro" id="IPR036188">
    <property type="entry name" value="FAD/NAD-bd_sf"/>
</dbReference>
<evidence type="ECO:0000256" key="1">
    <source>
        <dbReference type="ARBA" id="ARBA00001974"/>
    </source>
</evidence>
<accession>A0A1E5JQK4</accession>
<dbReference type="STRING" id="45071.Lpar_1489"/>
<comment type="similarity">
    <text evidence="3">Belongs to the tryptophan 2-monooxygenase family.</text>
</comment>
<dbReference type="AlphaFoldDB" id="A0A1E5JQK4"/>
<keyword evidence="12" id="KW-1185">Reference proteome</keyword>
<evidence type="ECO:0000256" key="3">
    <source>
        <dbReference type="ARBA" id="ARBA00005833"/>
    </source>
</evidence>
<protein>
    <recommendedName>
        <fullName evidence="5">Tryptophan 2-monooxygenase</fullName>
        <ecNumber evidence="4">1.13.12.3</ecNumber>
    </recommendedName>
</protein>
<gene>
    <name evidence="11" type="primary">pao</name>
    <name evidence="11" type="ORF">lpari_02290</name>
</gene>
<evidence type="ECO:0000259" key="10">
    <source>
        <dbReference type="Pfam" id="PF01593"/>
    </source>
</evidence>
<keyword evidence="7" id="KW-0073">Auxin biosynthesis</keyword>
<dbReference type="InterPro" id="IPR001613">
    <property type="entry name" value="Flavin_amine_oxidase"/>
</dbReference>
<evidence type="ECO:0000256" key="7">
    <source>
        <dbReference type="ARBA" id="ARBA00023070"/>
    </source>
</evidence>
<dbReference type="InterPro" id="IPR050281">
    <property type="entry name" value="Flavin_monoamine_oxidase"/>
</dbReference>
<feature type="binding site" evidence="9">
    <location>
        <begin position="96"/>
        <end position="97"/>
    </location>
    <ligand>
        <name>FAD</name>
        <dbReference type="ChEBI" id="CHEBI:57692"/>
    </ligand>
</feature>
<dbReference type="InterPro" id="IPR002937">
    <property type="entry name" value="Amino_oxidase"/>
</dbReference>
<comment type="pathway">
    <text evidence="2">Plant hormone metabolism; auxin biosynthesis.</text>
</comment>
<dbReference type="PANTHER" id="PTHR10742:SF410">
    <property type="entry name" value="LYSINE-SPECIFIC HISTONE DEMETHYLASE 2"/>
    <property type="match status" value="1"/>
</dbReference>
<dbReference type="EMBL" id="LSOG01000062">
    <property type="protein sequence ID" value="OEH46822.1"/>
    <property type="molecule type" value="Genomic_DNA"/>
</dbReference>
<evidence type="ECO:0000256" key="8">
    <source>
        <dbReference type="ARBA" id="ARBA00047321"/>
    </source>
</evidence>
<dbReference type="Gene3D" id="3.50.50.60">
    <property type="entry name" value="FAD/NAD(P)-binding domain"/>
    <property type="match status" value="1"/>
</dbReference>
<proteinExistence type="inferred from homology"/>
<dbReference type="Proteomes" id="UP000095229">
    <property type="component" value="Unassembled WGS sequence"/>
</dbReference>
<comment type="caution">
    <text evidence="11">The sequence shown here is derived from an EMBL/GenBank/DDBJ whole genome shotgun (WGS) entry which is preliminary data.</text>
</comment>